<organism evidence="3 4">
    <name type="scientific">Nocardia beijingensis</name>
    <dbReference type="NCBI Taxonomy" id="95162"/>
    <lineage>
        <taxon>Bacteria</taxon>
        <taxon>Bacillati</taxon>
        <taxon>Actinomycetota</taxon>
        <taxon>Actinomycetes</taxon>
        <taxon>Mycobacteriales</taxon>
        <taxon>Nocardiaceae</taxon>
        <taxon>Nocardia</taxon>
    </lineage>
</organism>
<dbReference type="Proteomes" id="UP001611450">
    <property type="component" value="Unassembled WGS sequence"/>
</dbReference>
<dbReference type="InterPro" id="IPR011010">
    <property type="entry name" value="DNA_brk_join_enz"/>
</dbReference>
<dbReference type="RefSeq" id="WP_396948061.1">
    <property type="nucleotide sequence ID" value="NZ_JBIRXV010000005.1"/>
</dbReference>
<dbReference type="Pfam" id="PF00589">
    <property type="entry name" value="Phage_integrase"/>
    <property type="match status" value="1"/>
</dbReference>
<dbReference type="EMBL" id="JBIRXV010000005">
    <property type="protein sequence ID" value="MFI2323500.1"/>
    <property type="molecule type" value="Genomic_DNA"/>
</dbReference>
<protein>
    <submittedName>
        <fullName evidence="3">Tyrosine recombinase XerC</fullName>
    </submittedName>
</protein>
<feature type="domain" description="Tyr recombinase" evidence="2">
    <location>
        <begin position="1"/>
        <end position="106"/>
    </location>
</feature>
<evidence type="ECO:0000259" key="2">
    <source>
        <dbReference type="PROSITE" id="PS51898"/>
    </source>
</evidence>
<reference evidence="3 4" key="1">
    <citation type="submission" date="2024-10" db="EMBL/GenBank/DDBJ databases">
        <title>The Natural Products Discovery Center: Release of the First 8490 Sequenced Strains for Exploring Actinobacteria Biosynthetic Diversity.</title>
        <authorList>
            <person name="Kalkreuter E."/>
            <person name="Kautsar S.A."/>
            <person name="Yang D."/>
            <person name="Bader C.D."/>
            <person name="Teijaro C.N."/>
            <person name="Fluegel L."/>
            <person name="Davis C.M."/>
            <person name="Simpson J.R."/>
            <person name="Lauterbach L."/>
            <person name="Steele A.D."/>
            <person name="Gui C."/>
            <person name="Meng S."/>
            <person name="Li G."/>
            <person name="Viehrig K."/>
            <person name="Ye F."/>
            <person name="Su P."/>
            <person name="Kiefer A.F."/>
            <person name="Nichols A."/>
            <person name="Cepeda A.J."/>
            <person name="Yan W."/>
            <person name="Fan B."/>
            <person name="Jiang Y."/>
            <person name="Adhikari A."/>
            <person name="Zheng C.-J."/>
            <person name="Schuster L."/>
            <person name="Cowan T.M."/>
            <person name="Smanski M.J."/>
            <person name="Chevrette M.G."/>
            <person name="De Carvalho L.P.S."/>
            <person name="Shen B."/>
        </authorList>
    </citation>
    <scope>NUCLEOTIDE SEQUENCE [LARGE SCALE GENOMIC DNA]</scope>
    <source>
        <strain evidence="3 4">NPDC019626</strain>
    </source>
</reference>
<dbReference type="InterPro" id="IPR013762">
    <property type="entry name" value="Integrase-like_cat_sf"/>
</dbReference>
<keyword evidence="4" id="KW-1185">Reference proteome</keyword>
<dbReference type="Gene3D" id="1.10.443.10">
    <property type="entry name" value="Intergrase catalytic core"/>
    <property type="match status" value="1"/>
</dbReference>
<gene>
    <name evidence="3" type="primary">xerC</name>
    <name evidence="3" type="ORF">ACH47G_23720</name>
</gene>
<name>A0ABW7WKX1_9NOCA</name>
<comment type="caution">
    <text evidence="3">The sequence shown here is derived from an EMBL/GenBank/DDBJ whole genome shotgun (WGS) entry which is preliminary data.</text>
</comment>
<evidence type="ECO:0000313" key="3">
    <source>
        <dbReference type="EMBL" id="MFI2323500.1"/>
    </source>
</evidence>
<proteinExistence type="predicted"/>
<dbReference type="InterPro" id="IPR002104">
    <property type="entry name" value="Integrase_catalytic"/>
</dbReference>
<sequence>MRILRQHRRDQLQDRRIAEAYKLGLVFTSTRGTPLEPRNVNRAFAQLVKKAGARPIRLHDLRHSCATLLFTMGVEAATVQRILRRSSITVTTETYMDVMTPSIVTR</sequence>
<dbReference type="PROSITE" id="PS51898">
    <property type="entry name" value="TYR_RECOMBINASE"/>
    <property type="match status" value="1"/>
</dbReference>
<dbReference type="SUPFAM" id="SSF56349">
    <property type="entry name" value="DNA breaking-rejoining enzymes"/>
    <property type="match status" value="1"/>
</dbReference>
<evidence type="ECO:0000313" key="4">
    <source>
        <dbReference type="Proteomes" id="UP001611450"/>
    </source>
</evidence>
<accession>A0ABW7WKX1</accession>
<evidence type="ECO:0000256" key="1">
    <source>
        <dbReference type="ARBA" id="ARBA00023172"/>
    </source>
</evidence>
<keyword evidence="1" id="KW-0233">DNA recombination</keyword>